<gene>
    <name evidence="1" type="ORF">Vqi01_07090</name>
</gene>
<dbReference type="EMBL" id="BOPC01000010">
    <property type="protein sequence ID" value="GIJ25547.1"/>
    <property type="molecule type" value="Genomic_DNA"/>
</dbReference>
<evidence type="ECO:0008006" key="3">
    <source>
        <dbReference type="Google" id="ProtNLM"/>
    </source>
</evidence>
<dbReference type="Proteomes" id="UP000653076">
    <property type="component" value="Unassembled WGS sequence"/>
</dbReference>
<reference evidence="1 2" key="1">
    <citation type="submission" date="2021-01" db="EMBL/GenBank/DDBJ databases">
        <title>Whole genome shotgun sequence of Verrucosispora qiuiae NBRC 106684.</title>
        <authorList>
            <person name="Komaki H."/>
            <person name="Tamura T."/>
        </authorList>
    </citation>
    <scope>NUCLEOTIDE SEQUENCE [LARGE SCALE GENOMIC DNA]</scope>
    <source>
        <strain evidence="1 2">NBRC 106684</strain>
    </source>
</reference>
<protein>
    <recommendedName>
        <fullName evidence="3">Rieske domain-containing protein</fullName>
    </recommendedName>
</protein>
<comment type="caution">
    <text evidence="1">The sequence shown here is derived from an EMBL/GenBank/DDBJ whole genome shotgun (WGS) entry which is preliminary data.</text>
</comment>
<name>A0ABQ4J616_9ACTN</name>
<evidence type="ECO:0000313" key="1">
    <source>
        <dbReference type="EMBL" id="GIJ25547.1"/>
    </source>
</evidence>
<keyword evidence="2" id="KW-1185">Reference proteome</keyword>
<accession>A0ABQ4J616</accession>
<proteinExistence type="predicted"/>
<evidence type="ECO:0000313" key="2">
    <source>
        <dbReference type="Proteomes" id="UP000653076"/>
    </source>
</evidence>
<sequence length="150" mass="15652">MPEPGPLVEPGEERRIAFSQVAGDLLESTLILFAEHVPSPHAFSNGAAEYPLGSELTRSSWCYLRQGEKTPPPQVGCGGAAGFEFAGAAVRCPWAGKPVCFAGAAGRRPWAGKPVCDHRSVPVGGQACLRPSFDALGGKVVGALRRPSNA</sequence>
<organism evidence="1 2">
    <name type="scientific">Micromonospora qiuiae</name>
    <dbReference type="NCBI Taxonomy" id="502268"/>
    <lineage>
        <taxon>Bacteria</taxon>
        <taxon>Bacillati</taxon>
        <taxon>Actinomycetota</taxon>
        <taxon>Actinomycetes</taxon>
        <taxon>Micromonosporales</taxon>
        <taxon>Micromonosporaceae</taxon>
        <taxon>Micromonospora</taxon>
    </lineage>
</organism>